<feature type="chain" id="PRO_5045673008" description="Secreted protein" evidence="1">
    <location>
        <begin position="20"/>
        <end position="73"/>
    </location>
</feature>
<dbReference type="EMBL" id="JBBWRZ010000007">
    <property type="protein sequence ID" value="KAK8231859.1"/>
    <property type="molecule type" value="Genomic_DNA"/>
</dbReference>
<comment type="caution">
    <text evidence="2">The sequence shown here is derived from an EMBL/GenBank/DDBJ whole genome shotgun (WGS) entry which is preliminary data.</text>
</comment>
<evidence type="ECO:0000313" key="2">
    <source>
        <dbReference type="EMBL" id="KAK8231859.1"/>
    </source>
</evidence>
<gene>
    <name evidence="2" type="ORF">HDK90DRAFT_488567</name>
</gene>
<proteinExistence type="predicted"/>
<evidence type="ECO:0008006" key="4">
    <source>
        <dbReference type="Google" id="ProtNLM"/>
    </source>
</evidence>
<accession>A0ABR1YJ66</accession>
<reference evidence="2 3" key="1">
    <citation type="submission" date="2024-04" db="EMBL/GenBank/DDBJ databases">
        <title>Phyllosticta paracitricarpa is synonymous to the EU quarantine fungus P. citricarpa based on phylogenomic analyses.</title>
        <authorList>
            <consortium name="Lawrence Berkeley National Laboratory"/>
            <person name="Van Ingen-Buijs V.A."/>
            <person name="Van Westerhoven A.C."/>
            <person name="Haridas S."/>
            <person name="Skiadas P."/>
            <person name="Martin F."/>
            <person name="Groenewald J.Z."/>
            <person name="Crous P.W."/>
            <person name="Seidl M.F."/>
        </authorList>
    </citation>
    <scope>NUCLEOTIDE SEQUENCE [LARGE SCALE GENOMIC DNA]</scope>
    <source>
        <strain evidence="2 3">CBS 123374</strain>
    </source>
</reference>
<evidence type="ECO:0000256" key="1">
    <source>
        <dbReference type="SAM" id="SignalP"/>
    </source>
</evidence>
<dbReference type="Proteomes" id="UP001492380">
    <property type="component" value="Unassembled WGS sequence"/>
</dbReference>
<evidence type="ECO:0000313" key="3">
    <source>
        <dbReference type="Proteomes" id="UP001492380"/>
    </source>
</evidence>
<feature type="signal peptide" evidence="1">
    <location>
        <begin position="1"/>
        <end position="19"/>
    </location>
</feature>
<name>A0ABR1YJ66_9PEZI</name>
<protein>
    <recommendedName>
        <fullName evidence="4">Secreted protein</fullName>
    </recommendedName>
</protein>
<organism evidence="2 3">
    <name type="scientific">Phyllosticta capitalensis</name>
    <dbReference type="NCBI Taxonomy" id="121624"/>
    <lineage>
        <taxon>Eukaryota</taxon>
        <taxon>Fungi</taxon>
        <taxon>Dikarya</taxon>
        <taxon>Ascomycota</taxon>
        <taxon>Pezizomycotina</taxon>
        <taxon>Dothideomycetes</taxon>
        <taxon>Dothideomycetes incertae sedis</taxon>
        <taxon>Botryosphaeriales</taxon>
        <taxon>Phyllostictaceae</taxon>
        <taxon>Phyllosticta</taxon>
    </lineage>
</organism>
<keyword evidence="3" id="KW-1185">Reference proteome</keyword>
<keyword evidence="1" id="KW-0732">Signal</keyword>
<sequence>MGNDAWRLLLWALWEPSRASRLKSNAPRLPTFRYRLLEEDEDVCRGDMHKISQPKLTQPLNHILARPSKGKLT</sequence>